<sequence>MNTISLRQKAGSISAHSPSHIRRFVAFAIDWYLGSILVSLPVSIAYYQYFPQQSTILDIRVLPFTSACITLFASLIIACLYYVVLPYRMNGQTLGKKLMKLRITEKGKQQISWRALCIRQIIGIIVIEGSVYTISPLIYQLVCFASDQMLSTITYIHYALTIASIACLLFTKNRCAIHDYLAHTQVEAI</sequence>
<organism evidence="8 9">
    <name type="scientific">[Eubacterium] hominis</name>
    <dbReference type="NCBI Taxonomy" id="2764325"/>
    <lineage>
        <taxon>Bacteria</taxon>
        <taxon>Bacillati</taxon>
        <taxon>Bacillota</taxon>
        <taxon>Erysipelotrichia</taxon>
        <taxon>Erysipelotrichales</taxon>
        <taxon>Erysipelotrichaceae</taxon>
        <taxon>Amedibacillus</taxon>
    </lineage>
</organism>
<dbReference type="PANTHER" id="PTHR36115:SF6">
    <property type="entry name" value="PROLINE-RICH ANTIGEN HOMOLOG"/>
    <property type="match status" value="1"/>
</dbReference>
<evidence type="ECO:0000256" key="1">
    <source>
        <dbReference type="ARBA" id="ARBA00004651"/>
    </source>
</evidence>
<reference evidence="8 9" key="1">
    <citation type="submission" date="2020-08" db="EMBL/GenBank/DDBJ databases">
        <authorList>
            <person name="Liu C."/>
            <person name="Sun Q."/>
        </authorList>
    </citation>
    <scope>NUCLEOTIDE SEQUENCE [LARGE SCALE GENOMIC DNA]</scope>
    <source>
        <strain evidence="8 9">NSJ-61</strain>
    </source>
</reference>
<dbReference type="PANTHER" id="PTHR36115">
    <property type="entry name" value="PROLINE-RICH ANTIGEN HOMOLOG-RELATED"/>
    <property type="match status" value="1"/>
</dbReference>
<feature type="transmembrane region" description="Helical" evidence="6">
    <location>
        <begin position="61"/>
        <end position="84"/>
    </location>
</feature>
<accession>A0A7G9GPE5</accession>
<dbReference type="Proteomes" id="UP000515856">
    <property type="component" value="Chromosome"/>
</dbReference>
<evidence type="ECO:0000256" key="2">
    <source>
        <dbReference type="ARBA" id="ARBA00022475"/>
    </source>
</evidence>
<dbReference type="InterPro" id="IPR051791">
    <property type="entry name" value="Pra-immunoreactive"/>
</dbReference>
<name>A0A7G9GPE5_9FIRM</name>
<proteinExistence type="predicted"/>
<evidence type="ECO:0000313" key="8">
    <source>
        <dbReference type="EMBL" id="QNM12677.1"/>
    </source>
</evidence>
<comment type="subcellular location">
    <subcellularLocation>
        <location evidence="1">Cell membrane</location>
        <topology evidence="1">Multi-pass membrane protein</topology>
    </subcellularLocation>
</comment>
<feature type="transmembrane region" description="Helical" evidence="6">
    <location>
        <begin position="155"/>
        <end position="171"/>
    </location>
</feature>
<dbReference type="RefSeq" id="WP_158552362.1">
    <property type="nucleotide sequence ID" value="NZ_CP060636.1"/>
</dbReference>
<keyword evidence="4 6" id="KW-1133">Transmembrane helix</keyword>
<evidence type="ECO:0000256" key="5">
    <source>
        <dbReference type="ARBA" id="ARBA00023136"/>
    </source>
</evidence>
<feature type="transmembrane region" description="Helical" evidence="6">
    <location>
        <begin position="116"/>
        <end position="135"/>
    </location>
</feature>
<keyword evidence="3 6" id="KW-0812">Transmembrane</keyword>
<evidence type="ECO:0000256" key="6">
    <source>
        <dbReference type="SAM" id="Phobius"/>
    </source>
</evidence>
<keyword evidence="5 6" id="KW-0472">Membrane</keyword>
<dbReference type="AlphaFoldDB" id="A0A7G9GPE5"/>
<feature type="transmembrane region" description="Helical" evidence="6">
    <location>
        <begin position="24"/>
        <end position="49"/>
    </location>
</feature>
<evidence type="ECO:0000259" key="7">
    <source>
        <dbReference type="Pfam" id="PF06271"/>
    </source>
</evidence>
<dbReference type="EMBL" id="CP060636">
    <property type="protein sequence ID" value="QNM12677.1"/>
    <property type="molecule type" value="Genomic_DNA"/>
</dbReference>
<dbReference type="Pfam" id="PF06271">
    <property type="entry name" value="RDD"/>
    <property type="match status" value="1"/>
</dbReference>
<evidence type="ECO:0000313" key="9">
    <source>
        <dbReference type="Proteomes" id="UP000515856"/>
    </source>
</evidence>
<keyword evidence="2" id="KW-1003">Cell membrane</keyword>
<feature type="domain" description="RDD" evidence="7">
    <location>
        <begin position="19"/>
        <end position="182"/>
    </location>
</feature>
<dbReference type="KEGG" id="ehn:H9Q80_01610"/>
<keyword evidence="9" id="KW-1185">Reference proteome</keyword>
<gene>
    <name evidence="8" type="ORF">H9Q80_01610</name>
</gene>
<evidence type="ECO:0000256" key="3">
    <source>
        <dbReference type="ARBA" id="ARBA00022692"/>
    </source>
</evidence>
<protein>
    <submittedName>
        <fullName evidence="8">RDD family protein</fullName>
    </submittedName>
</protein>
<dbReference type="GO" id="GO:0005886">
    <property type="term" value="C:plasma membrane"/>
    <property type="evidence" value="ECO:0007669"/>
    <property type="project" value="UniProtKB-SubCell"/>
</dbReference>
<evidence type="ECO:0000256" key="4">
    <source>
        <dbReference type="ARBA" id="ARBA00022989"/>
    </source>
</evidence>
<dbReference type="InterPro" id="IPR010432">
    <property type="entry name" value="RDD"/>
</dbReference>